<sequence>MTTKYADRNRDCDQVTRFVPWWPEVTAVRVPALSLKAAGWKKISRPVTRLSVKSYVDLDTGEIIKRRDMFIRRHHVPSNQSLRLIEQLVVLNSQLGKRARELCVFLLKMRNCRGSFVQPLEDLLRAYINRKGRVARMRRAMNRHIDLVGEIAAAGVIAQEQALGSLFQKHGKLTSREVLEEAAVFYAWPGVFQGRTGWPVTIGLR</sequence>
<dbReference type="RefSeq" id="WP_301755372.1">
    <property type="nucleotide sequence ID" value="NZ_JAUJSQ010000003.1"/>
</dbReference>
<reference evidence="1" key="1">
    <citation type="submission" date="2023-07" db="EMBL/GenBank/DDBJ databases">
        <title>A collection of bacterial strains from the Burkholderia cepacia Research Laboratory and Repository.</title>
        <authorList>
            <person name="Lipuma J."/>
            <person name="Spilker T."/>
            <person name="Caverly L."/>
        </authorList>
    </citation>
    <scope>NUCLEOTIDE SEQUENCE</scope>
    <source>
        <strain evidence="1">AU42020</strain>
    </source>
</reference>
<name>A0ABT8PAQ8_9BURK</name>
<evidence type="ECO:0000313" key="1">
    <source>
        <dbReference type="EMBL" id="MDN7932046.1"/>
    </source>
</evidence>
<protein>
    <submittedName>
        <fullName evidence="1">Uncharacterized protein</fullName>
    </submittedName>
</protein>
<keyword evidence="2" id="KW-1185">Reference proteome</keyword>
<dbReference type="Proteomes" id="UP001171606">
    <property type="component" value="Unassembled WGS sequence"/>
</dbReference>
<gene>
    <name evidence="1" type="ORF">QZM52_12220</name>
</gene>
<evidence type="ECO:0000313" key="2">
    <source>
        <dbReference type="Proteomes" id="UP001171606"/>
    </source>
</evidence>
<organism evidence="1 2">
    <name type="scientific">Burkholderia metallica</name>
    <dbReference type="NCBI Taxonomy" id="488729"/>
    <lineage>
        <taxon>Bacteria</taxon>
        <taxon>Pseudomonadati</taxon>
        <taxon>Pseudomonadota</taxon>
        <taxon>Betaproteobacteria</taxon>
        <taxon>Burkholderiales</taxon>
        <taxon>Burkholderiaceae</taxon>
        <taxon>Burkholderia</taxon>
        <taxon>Burkholderia cepacia complex</taxon>
    </lineage>
</organism>
<accession>A0ABT8PAQ8</accession>
<proteinExistence type="predicted"/>
<comment type="caution">
    <text evidence="1">The sequence shown here is derived from an EMBL/GenBank/DDBJ whole genome shotgun (WGS) entry which is preliminary data.</text>
</comment>
<dbReference type="EMBL" id="JAUJSQ010000003">
    <property type="protein sequence ID" value="MDN7932046.1"/>
    <property type="molecule type" value="Genomic_DNA"/>
</dbReference>